<accession>A0A059T6H5</accession>
<dbReference type="EMBL" id="KJ094028">
    <property type="protein sequence ID" value="AHL19004.1"/>
    <property type="molecule type" value="Genomic_DNA"/>
</dbReference>
<gene>
    <name evidence="1" type="ORF">LP083-1_039</name>
</gene>
<sequence length="143" mass="16941">MSFRKRIVFKNRFNKKVMVRHIIFNEDNLTITTTDVPNYAKYFTNEDYAMLVCRIIDEVENVHTMLEDCKQVFVITNVKRDSDKYLRTIVKRDDNTPVPAWTTDITDAMTFTSFDSMAILCNFIDAFRERDTQAKCGHQMIYK</sequence>
<name>A0A059T6H5_9CAUD</name>
<organism evidence="1">
    <name type="scientific">Listeria phage LP-083-1</name>
    <dbReference type="NCBI Taxonomy" id="1458854"/>
    <lineage>
        <taxon>Viruses</taxon>
        <taxon>Duplodnaviria</taxon>
        <taxon>Heunggongvirae</taxon>
        <taxon>Uroviricota</taxon>
        <taxon>Caudoviricetes</taxon>
    </lineage>
</organism>
<proteinExistence type="predicted"/>
<evidence type="ECO:0000313" key="1">
    <source>
        <dbReference type="EMBL" id="AHL19004.1"/>
    </source>
</evidence>
<protein>
    <submittedName>
        <fullName evidence="1">Uncharacterized protein</fullName>
    </submittedName>
</protein>
<reference evidence="1" key="1">
    <citation type="journal article" date="2014" name="Appl. Environ. Microbiol.">
        <title>Comparative genomic and morphological analysis of Listeria phages isolated from farm environments.</title>
        <authorList>
            <person name="Denes T."/>
            <person name="Vongkamjan K."/>
            <person name="Ackermann H.W."/>
            <person name="Moreno Switt A.I."/>
            <person name="Wiedmann M."/>
            <person name="den Bakker H.C."/>
        </authorList>
    </citation>
    <scope>NUCLEOTIDE SEQUENCE</scope>
</reference>